<dbReference type="SMART" id="SM00966">
    <property type="entry name" value="SpoVT_AbrB"/>
    <property type="match status" value="1"/>
</dbReference>
<dbReference type="Gene3D" id="2.10.260.10">
    <property type="match status" value="1"/>
</dbReference>
<accession>A0A1X7CTE3</accession>
<evidence type="ECO:0000313" key="2">
    <source>
        <dbReference type="EMBL" id="SMF02843.1"/>
    </source>
</evidence>
<dbReference type="Proteomes" id="UP000192903">
    <property type="component" value="Unassembled WGS sequence"/>
</dbReference>
<dbReference type="Pfam" id="PF04014">
    <property type="entry name" value="MazE_antitoxin"/>
    <property type="match status" value="1"/>
</dbReference>
<dbReference type="OrthoDB" id="9809003at2"/>
<reference evidence="3" key="1">
    <citation type="submission" date="2017-04" db="EMBL/GenBank/DDBJ databases">
        <authorList>
            <person name="Varghese N."/>
            <person name="Submissions S."/>
        </authorList>
    </citation>
    <scope>NUCLEOTIDE SEQUENCE [LARGE SCALE GENOMIC DNA]</scope>
    <source>
        <strain evidence="3">B4P</strain>
    </source>
</reference>
<dbReference type="SUPFAM" id="SSF89447">
    <property type="entry name" value="AbrB/MazE/MraZ-like"/>
    <property type="match status" value="1"/>
</dbReference>
<dbReference type="InterPro" id="IPR007159">
    <property type="entry name" value="SpoVT-AbrB_dom"/>
</dbReference>
<proteinExistence type="predicted"/>
<evidence type="ECO:0000313" key="3">
    <source>
        <dbReference type="Proteomes" id="UP000192903"/>
    </source>
</evidence>
<protein>
    <submittedName>
        <fullName evidence="2">Looped-hinge helix DNA binding domain-containing protein, AbrB family</fullName>
    </submittedName>
</protein>
<gene>
    <name evidence="2" type="ORF">SAMN02982989_4574</name>
</gene>
<dbReference type="AlphaFoldDB" id="A0A1X7CTE3"/>
<keyword evidence="3" id="KW-1185">Reference proteome</keyword>
<dbReference type="GO" id="GO:0003677">
    <property type="term" value="F:DNA binding"/>
    <property type="evidence" value="ECO:0007669"/>
    <property type="project" value="InterPro"/>
</dbReference>
<dbReference type="InterPro" id="IPR037914">
    <property type="entry name" value="SpoVT-AbrB_sf"/>
</dbReference>
<sequence>MSRFEAKTSMKGQATIPIEVRKTLGLPPGGSVQFIVDDNGKVTVVAKKRGLSHLRGIFEKDEGLPLDLDEAIMETVARRTAPGRTEDDP</sequence>
<name>A0A1X7CTE3_9HYPH</name>
<feature type="domain" description="SpoVT-AbrB" evidence="1">
    <location>
        <begin position="6"/>
        <end position="52"/>
    </location>
</feature>
<dbReference type="RefSeq" id="WP_143531470.1">
    <property type="nucleotide sequence ID" value="NZ_FXAF01000002.1"/>
</dbReference>
<dbReference type="EMBL" id="FXAF01000002">
    <property type="protein sequence ID" value="SMF02843.1"/>
    <property type="molecule type" value="Genomic_DNA"/>
</dbReference>
<dbReference type="STRING" id="464029.SAMN02982989_4574"/>
<dbReference type="NCBIfam" id="TIGR01439">
    <property type="entry name" value="lp_hng_hel_AbrB"/>
    <property type="match status" value="1"/>
</dbReference>
<evidence type="ECO:0000259" key="1">
    <source>
        <dbReference type="SMART" id="SM00966"/>
    </source>
</evidence>
<organism evidence="2 3">
    <name type="scientific">Xaviernesmea oryzae</name>
    <dbReference type="NCBI Taxonomy" id="464029"/>
    <lineage>
        <taxon>Bacteria</taxon>
        <taxon>Pseudomonadati</taxon>
        <taxon>Pseudomonadota</taxon>
        <taxon>Alphaproteobacteria</taxon>
        <taxon>Hyphomicrobiales</taxon>
        <taxon>Rhizobiaceae</taxon>
        <taxon>Rhizobium/Agrobacterium group</taxon>
        <taxon>Xaviernesmea</taxon>
    </lineage>
</organism>